<keyword evidence="6 10" id="KW-1133">Transmembrane helix</keyword>
<dbReference type="PANTHER" id="PTHR22650">
    <property type="entry name" value="GLYCOPROTEIN IB BETA"/>
    <property type="match status" value="1"/>
</dbReference>
<evidence type="ECO:0000256" key="8">
    <source>
        <dbReference type="ARBA" id="ARBA00023157"/>
    </source>
</evidence>
<proteinExistence type="predicted"/>
<dbReference type="AlphaFoldDB" id="A0A8D8CQQ2"/>
<feature type="region of interest" description="Disordered" evidence="9">
    <location>
        <begin position="469"/>
        <end position="630"/>
    </location>
</feature>
<evidence type="ECO:0000259" key="12">
    <source>
        <dbReference type="SMART" id="SM00082"/>
    </source>
</evidence>
<dbReference type="GO" id="GO:0071944">
    <property type="term" value="C:cell periphery"/>
    <property type="evidence" value="ECO:0007669"/>
    <property type="project" value="UniProtKB-ARBA"/>
</dbReference>
<keyword evidence="4 11" id="KW-0732">Signal</keyword>
<name>A0A8D8CQQ2_CULPI</name>
<keyword evidence="5" id="KW-0130">Cell adhesion</keyword>
<dbReference type="Gene3D" id="3.80.10.10">
    <property type="entry name" value="Ribonuclease Inhibitor"/>
    <property type="match status" value="1"/>
</dbReference>
<accession>A0A8D8CQQ2</accession>
<feature type="compositionally biased region" description="Basic and acidic residues" evidence="9">
    <location>
        <begin position="598"/>
        <end position="607"/>
    </location>
</feature>
<feature type="region of interest" description="Disordered" evidence="9">
    <location>
        <begin position="310"/>
        <end position="415"/>
    </location>
</feature>
<keyword evidence="8" id="KW-1015">Disulfide bond</keyword>
<feature type="domain" description="LRRCT" evidence="12">
    <location>
        <begin position="149"/>
        <end position="198"/>
    </location>
</feature>
<feature type="region of interest" description="Disordered" evidence="9">
    <location>
        <begin position="645"/>
        <end position="670"/>
    </location>
</feature>
<keyword evidence="7 10" id="KW-0472">Membrane</keyword>
<dbReference type="SMART" id="SM00082">
    <property type="entry name" value="LRRCT"/>
    <property type="match status" value="1"/>
</dbReference>
<evidence type="ECO:0000256" key="11">
    <source>
        <dbReference type="SAM" id="SignalP"/>
    </source>
</evidence>
<feature type="compositionally biased region" description="Basic and acidic residues" evidence="9">
    <location>
        <begin position="403"/>
        <end position="415"/>
    </location>
</feature>
<sequence length="670" mass="73042">MKPSLLAAVLLVLLSTASSSTTYTCPRGCACNETTVACTSTTGLRSLDKSLPVQQLVLAGLELTKIPAQLENIRNVTELDLSNNHLSEVNHLGKRIRRLDLSQNRITSGKLSKIPPFVESLNLTHNEITYLPLHLMKLKKLRSIELANNPINCTCETLHIRNWLTTRHVWSDQHIKCNAPQEFKGRPWLQVKQADVCHSATGGRAGGYNWDDYEDENDLMLGDQAQVDDGAVEEEEDEFHKDYLPVGEKRKSQDPPIDIQNDDDLEEGSGADAGSVDIGEAARVTELGAGEGSGERNETVRVGQIQNAVVGAEDEDEGSGSGGGILVLPDPSISVDGGSEDGESEEKPLTSPTGGLGIFGVGIEEETTAGVSTEETETTGDAAGARKVATSETTSGTEAAPAEETRLVDEPTRADSDSKSTYILLAILGIILLSLILLVMCKRKPESRNRRNKSDLESAREMQDMDKSLLGKPLEKNGHNPPERVPLMNDRNKSDFDKVFDKPPTKPERTSLDKPSLDSFKPVPADRNKSKDSLYENVPQNNNNNTVPLQNGNGTVPVRNGDPAGVHQPNHHVPSQDDEVFLPPPAANGNPNQLYPDPHPESVDSPKSKRYSPIYVPTSPKSDRYSPVYSPETGRVKIKLTETPKPKTPILVTRSRSRAGEYITTPDQKF</sequence>
<reference evidence="13" key="1">
    <citation type="submission" date="2021-05" db="EMBL/GenBank/DDBJ databases">
        <authorList>
            <person name="Alioto T."/>
            <person name="Alioto T."/>
            <person name="Gomez Garrido J."/>
        </authorList>
    </citation>
    <scope>NUCLEOTIDE SEQUENCE</scope>
</reference>
<dbReference type="InterPro" id="IPR000483">
    <property type="entry name" value="Cys-rich_flank_reg_C"/>
</dbReference>
<evidence type="ECO:0000256" key="2">
    <source>
        <dbReference type="ARBA" id="ARBA00022614"/>
    </source>
</evidence>
<evidence type="ECO:0000256" key="5">
    <source>
        <dbReference type="ARBA" id="ARBA00022889"/>
    </source>
</evidence>
<keyword evidence="2" id="KW-0433">Leucine-rich repeat</keyword>
<dbReference type="InterPro" id="IPR001611">
    <property type="entry name" value="Leu-rich_rpt"/>
</dbReference>
<evidence type="ECO:0000256" key="1">
    <source>
        <dbReference type="ARBA" id="ARBA00004167"/>
    </source>
</evidence>
<dbReference type="EMBL" id="HBUE01134349">
    <property type="protein sequence ID" value="CAG6498014.1"/>
    <property type="molecule type" value="Transcribed_RNA"/>
</dbReference>
<comment type="subcellular location">
    <subcellularLocation>
        <location evidence="1">Membrane</location>
        <topology evidence="1">Single-pass membrane protein</topology>
    </subcellularLocation>
</comment>
<feature type="compositionally biased region" description="Basic and acidic residues" evidence="9">
    <location>
        <begin position="524"/>
        <end position="534"/>
    </location>
</feature>
<dbReference type="InterPro" id="IPR032675">
    <property type="entry name" value="LRR_dom_sf"/>
</dbReference>
<evidence type="ECO:0000256" key="9">
    <source>
        <dbReference type="SAM" id="MobiDB-lite"/>
    </source>
</evidence>
<feature type="compositionally biased region" description="Basic and acidic residues" evidence="9">
    <location>
        <begin position="490"/>
        <end position="516"/>
    </location>
</feature>
<feature type="compositionally biased region" description="Basic and acidic residues" evidence="9">
    <location>
        <begin position="238"/>
        <end position="253"/>
    </location>
</feature>
<evidence type="ECO:0000256" key="7">
    <source>
        <dbReference type="ARBA" id="ARBA00023136"/>
    </source>
</evidence>
<evidence type="ECO:0000256" key="3">
    <source>
        <dbReference type="ARBA" id="ARBA00022692"/>
    </source>
</evidence>
<feature type="transmembrane region" description="Helical" evidence="10">
    <location>
        <begin position="422"/>
        <end position="441"/>
    </location>
</feature>
<organism evidence="13">
    <name type="scientific">Culex pipiens</name>
    <name type="common">House mosquito</name>
    <dbReference type="NCBI Taxonomy" id="7175"/>
    <lineage>
        <taxon>Eukaryota</taxon>
        <taxon>Metazoa</taxon>
        <taxon>Ecdysozoa</taxon>
        <taxon>Arthropoda</taxon>
        <taxon>Hexapoda</taxon>
        <taxon>Insecta</taxon>
        <taxon>Pterygota</taxon>
        <taxon>Neoptera</taxon>
        <taxon>Endopterygota</taxon>
        <taxon>Diptera</taxon>
        <taxon>Nematocera</taxon>
        <taxon>Culicoidea</taxon>
        <taxon>Culicidae</taxon>
        <taxon>Culicinae</taxon>
        <taxon>Culicini</taxon>
        <taxon>Culex</taxon>
        <taxon>Culex</taxon>
    </lineage>
</organism>
<evidence type="ECO:0000256" key="6">
    <source>
        <dbReference type="ARBA" id="ARBA00022989"/>
    </source>
</evidence>
<feature type="compositionally biased region" description="Low complexity" evidence="9">
    <location>
        <begin position="537"/>
        <end position="554"/>
    </location>
</feature>
<feature type="chain" id="PRO_5033668720" evidence="11">
    <location>
        <begin position="20"/>
        <end position="670"/>
    </location>
</feature>
<feature type="compositionally biased region" description="Low complexity" evidence="9">
    <location>
        <begin position="390"/>
        <end position="402"/>
    </location>
</feature>
<keyword evidence="3 10" id="KW-0812">Transmembrane</keyword>
<dbReference type="PANTHER" id="PTHR22650:SF6">
    <property type="entry name" value="PLATELET GLYCOPROTEIN IX"/>
    <property type="match status" value="1"/>
</dbReference>
<feature type="region of interest" description="Disordered" evidence="9">
    <location>
        <begin position="230"/>
        <end position="279"/>
    </location>
</feature>
<feature type="compositionally biased region" description="Acidic residues" evidence="9">
    <location>
        <begin position="260"/>
        <end position="269"/>
    </location>
</feature>
<dbReference type="SUPFAM" id="SSF52058">
    <property type="entry name" value="L domain-like"/>
    <property type="match status" value="1"/>
</dbReference>
<feature type="signal peptide" evidence="11">
    <location>
        <begin position="1"/>
        <end position="19"/>
    </location>
</feature>
<evidence type="ECO:0000256" key="4">
    <source>
        <dbReference type="ARBA" id="ARBA00022729"/>
    </source>
</evidence>
<evidence type="ECO:0000313" key="13">
    <source>
        <dbReference type="EMBL" id="CAG6498017.1"/>
    </source>
</evidence>
<evidence type="ECO:0000256" key="10">
    <source>
        <dbReference type="SAM" id="Phobius"/>
    </source>
</evidence>
<dbReference type="InterPro" id="IPR052313">
    <property type="entry name" value="GPIb-IX-V_Complex"/>
</dbReference>
<feature type="compositionally biased region" description="Basic and acidic residues" evidence="9">
    <location>
        <begin position="469"/>
        <end position="482"/>
    </location>
</feature>
<dbReference type="EMBL" id="HBUE01134354">
    <property type="protein sequence ID" value="CAG6498017.1"/>
    <property type="molecule type" value="Transcribed_RNA"/>
</dbReference>
<dbReference type="PROSITE" id="PS51450">
    <property type="entry name" value="LRR"/>
    <property type="match status" value="1"/>
</dbReference>
<protein>
    <submittedName>
        <fullName evidence="13">Protein windpipe</fullName>
    </submittedName>
</protein>